<dbReference type="SUPFAM" id="SSF81324">
    <property type="entry name" value="Voltage-gated potassium channels"/>
    <property type="match status" value="1"/>
</dbReference>
<dbReference type="InterPro" id="IPR013099">
    <property type="entry name" value="K_chnl_dom"/>
</dbReference>
<organism evidence="3 4">
    <name type="scientific">Paeniglutamicibacter kerguelensis</name>
    <dbReference type="NCBI Taxonomy" id="254788"/>
    <lineage>
        <taxon>Bacteria</taxon>
        <taxon>Bacillati</taxon>
        <taxon>Actinomycetota</taxon>
        <taxon>Actinomycetes</taxon>
        <taxon>Micrococcales</taxon>
        <taxon>Micrococcaceae</taxon>
        <taxon>Paeniglutamicibacter</taxon>
    </lineage>
</organism>
<dbReference type="Proteomes" id="UP001296993">
    <property type="component" value="Unassembled WGS sequence"/>
</dbReference>
<dbReference type="Gene3D" id="1.10.287.70">
    <property type="match status" value="1"/>
</dbReference>
<evidence type="ECO:0000256" key="1">
    <source>
        <dbReference type="SAM" id="Phobius"/>
    </source>
</evidence>
<dbReference type="RefSeq" id="WP_210000719.1">
    <property type="nucleotide sequence ID" value="NZ_BAAAJY010000001.1"/>
</dbReference>
<gene>
    <name evidence="3" type="ORF">JOF47_003519</name>
</gene>
<evidence type="ECO:0000313" key="3">
    <source>
        <dbReference type="EMBL" id="MBP2388008.1"/>
    </source>
</evidence>
<dbReference type="EMBL" id="JAGIOF010000001">
    <property type="protein sequence ID" value="MBP2388008.1"/>
    <property type="molecule type" value="Genomic_DNA"/>
</dbReference>
<dbReference type="Pfam" id="PF07885">
    <property type="entry name" value="Ion_trans_2"/>
    <property type="match status" value="1"/>
</dbReference>
<protein>
    <recommendedName>
        <fullName evidence="2">Potassium channel domain-containing protein</fullName>
    </recommendedName>
</protein>
<comment type="caution">
    <text evidence="3">The sequence shown here is derived from an EMBL/GenBank/DDBJ whole genome shotgun (WGS) entry which is preliminary data.</text>
</comment>
<evidence type="ECO:0000313" key="4">
    <source>
        <dbReference type="Proteomes" id="UP001296993"/>
    </source>
</evidence>
<keyword evidence="1" id="KW-0812">Transmembrane</keyword>
<keyword evidence="4" id="KW-1185">Reference proteome</keyword>
<feature type="transmembrane region" description="Helical" evidence="1">
    <location>
        <begin position="154"/>
        <end position="176"/>
    </location>
</feature>
<name>A0ABS4XHW8_9MICC</name>
<keyword evidence="1" id="KW-1133">Transmembrane helix</keyword>
<feature type="transmembrane region" description="Helical" evidence="1">
    <location>
        <begin position="91"/>
        <end position="110"/>
    </location>
</feature>
<feature type="domain" description="Potassium channel" evidence="2">
    <location>
        <begin position="96"/>
        <end position="170"/>
    </location>
</feature>
<evidence type="ECO:0000259" key="2">
    <source>
        <dbReference type="Pfam" id="PF07885"/>
    </source>
</evidence>
<accession>A0ABS4XHW8</accession>
<sequence length="184" mass="19664">MAVKKTQTDFMNLDAGGRIRVAILGALRMLLVLTASFLFYFLIPIGGFNESNPAAAWIRLSGVVLAFLTILGFQVRVVVTARVPQVQAVEAVVQSVVVFILLFALLYLSLSATDTSNFSEPLDRVGALYFTSSTFATVGFGDITPVTSLARGLVSIQMIAGLGVLVMVAKLAFFAARKGLGREV</sequence>
<reference evidence="3 4" key="1">
    <citation type="submission" date="2021-03" db="EMBL/GenBank/DDBJ databases">
        <title>Sequencing the genomes of 1000 actinobacteria strains.</title>
        <authorList>
            <person name="Klenk H.-P."/>
        </authorList>
    </citation>
    <scope>NUCLEOTIDE SEQUENCE [LARGE SCALE GENOMIC DNA]</scope>
    <source>
        <strain evidence="3 4">DSM 15797</strain>
    </source>
</reference>
<proteinExistence type="predicted"/>
<feature type="transmembrane region" description="Helical" evidence="1">
    <location>
        <begin position="55"/>
        <end position="79"/>
    </location>
</feature>
<feature type="transmembrane region" description="Helical" evidence="1">
    <location>
        <begin position="21"/>
        <end position="43"/>
    </location>
</feature>
<keyword evidence="1" id="KW-0472">Membrane</keyword>